<dbReference type="Proteomes" id="UP000191672">
    <property type="component" value="Unassembled WGS sequence"/>
</dbReference>
<accession>A0A1V6QIP2</accession>
<proteinExistence type="predicted"/>
<protein>
    <recommendedName>
        <fullName evidence="4">C2H2-type domain-containing protein</fullName>
    </recommendedName>
</protein>
<evidence type="ECO:0008006" key="4">
    <source>
        <dbReference type="Google" id="ProtNLM"/>
    </source>
</evidence>
<feature type="compositionally biased region" description="Polar residues" evidence="1">
    <location>
        <begin position="234"/>
        <end position="243"/>
    </location>
</feature>
<feature type="compositionally biased region" description="Basic residues" evidence="1">
    <location>
        <begin position="202"/>
        <end position="218"/>
    </location>
</feature>
<organism evidence="2 3">
    <name type="scientific">Penicillium antarcticum</name>
    <dbReference type="NCBI Taxonomy" id="416450"/>
    <lineage>
        <taxon>Eukaryota</taxon>
        <taxon>Fungi</taxon>
        <taxon>Dikarya</taxon>
        <taxon>Ascomycota</taxon>
        <taxon>Pezizomycotina</taxon>
        <taxon>Eurotiomycetes</taxon>
        <taxon>Eurotiomycetidae</taxon>
        <taxon>Eurotiales</taxon>
        <taxon>Aspergillaceae</taxon>
        <taxon>Penicillium</taxon>
    </lineage>
</organism>
<dbReference type="EMBL" id="MDYN01000003">
    <property type="protein sequence ID" value="OQD88827.1"/>
    <property type="molecule type" value="Genomic_DNA"/>
</dbReference>
<reference evidence="3" key="1">
    <citation type="journal article" date="2017" name="Nat. Microbiol.">
        <title>Global analysis of biosynthetic gene clusters reveals vast potential of secondary metabolite production in Penicillium species.</title>
        <authorList>
            <person name="Nielsen J.C."/>
            <person name="Grijseels S."/>
            <person name="Prigent S."/>
            <person name="Ji B."/>
            <person name="Dainat J."/>
            <person name="Nielsen K.F."/>
            <person name="Frisvad J.C."/>
            <person name="Workman M."/>
            <person name="Nielsen J."/>
        </authorList>
    </citation>
    <scope>NUCLEOTIDE SEQUENCE [LARGE SCALE GENOMIC DNA]</scope>
    <source>
        <strain evidence="3">IBT 31811</strain>
    </source>
</reference>
<feature type="compositionally biased region" description="Polar residues" evidence="1">
    <location>
        <begin position="165"/>
        <end position="180"/>
    </location>
</feature>
<gene>
    <name evidence="2" type="ORF">PENANT_c003G09931</name>
</gene>
<feature type="region of interest" description="Disordered" evidence="1">
    <location>
        <begin position="163"/>
        <end position="243"/>
    </location>
</feature>
<dbReference type="STRING" id="416450.A0A1V6QIP2"/>
<dbReference type="AlphaFoldDB" id="A0A1V6QIP2"/>
<evidence type="ECO:0000313" key="3">
    <source>
        <dbReference type="Proteomes" id="UP000191672"/>
    </source>
</evidence>
<dbReference type="GO" id="GO:0003700">
    <property type="term" value="F:DNA-binding transcription factor activity"/>
    <property type="evidence" value="ECO:0007669"/>
    <property type="project" value="InterPro"/>
</dbReference>
<comment type="caution">
    <text evidence="2">The sequence shown here is derived from an EMBL/GenBank/DDBJ whole genome shotgun (WGS) entry which is preliminary data.</text>
</comment>
<sequence>MHSCSPIPNFSHTVPLSDESQTFQTFDSSFPVDDAFVTRASQLPFSSSLEQEKDREGSYFPQSWWKPEDCQYSAESLSAEPLSDDRLSPWNRALSAISDPQSSHSINSGSLSSMAYYASLSYQQEDALIPQFDAQVSTYPMPNSFVDMIPSLPLSKPPICGVQPDRSSPLNSNEIIWSSSHSDRTPTPEALLQAPTHVNPCIKRRERATSKSRSRKSTGKVAASTPGRRRRRAATSSPDDGTPRTFTCSFAPYGCKSTFTSKNEWKRHVTSKHLLLGFFRCDVGRCNILAQKTPFHAPRSTSTTPQPGQPNDFNRKDLFTQHQRRMHAPWLQTGHRRAPTDVEKGAFESSLEQVRKRCWHGLRHPPTKSHCGFCGEVFSGTSSWDTRMEHVGRHFEREDPASLGEGVEDVALREWGLREGILTLLDGQVCLASLVENEG</sequence>
<evidence type="ECO:0000313" key="2">
    <source>
        <dbReference type="EMBL" id="OQD88827.1"/>
    </source>
</evidence>
<keyword evidence="3" id="KW-1185">Reference proteome</keyword>
<dbReference type="InterPro" id="IPR039970">
    <property type="entry name" value="TF_Grauzone"/>
</dbReference>
<evidence type="ECO:0000256" key="1">
    <source>
        <dbReference type="SAM" id="MobiDB-lite"/>
    </source>
</evidence>
<name>A0A1V6QIP2_9EURO</name>
<dbReference type="PANTHER" id="PTHR23225:SF2">
    <property type="entry name" value="AT09679P-RELATED"/>
    <property type="match status" value="1"/>
</dbReference>
<dbReference type="PANTHER" id="PTHR23225">
    <property type="entry name" value="ZINC FINGER PROTEIN"/>
    <property type="match status" value="1"/>
</dbReference>